<dbReference type="EMBL" id="LR882966">
    <property type="protein sequence ID" value="CAD5984080.1"/>
    <property type="molecule type" value="Genomic_DNA"/>
</dbReference>
<dbReference type="InterPro" id="IPR015947">
    <property type="entry name" value="PUA-like_sf"/>
</dbReference>
<dbReference type="RefSeq" id="WP_235759124.1">
    <property type="nucleotide sequence ID" value="NZ_LR882940.1"/>
</dbReference>
<accession>A0AAD1Q701</accession>
<dbReference type="InterPro" id="IPR007374">
    <property type="entry name" value="ASCH_domain"/>
</dbReference>
<reference evidence="2" key="1">
    <citation type="submission" date="2020-09" db="EMBL/GenBank/DDBJ databases">
        <authorList>
            <person name="Blom J."/>
        </authorList>
    </citation>
    <scope>NUCLEOTIDE SEQUENCE</scope>
    <source>
        <strain evidence="2">No.66</strain>
        <plasmid evidence="2">p3</plasmid>
    </source>
</reference>
<protein>
    <submittedName>
        <fullName evidence="2">Activating signal cointegrator 1</fullName>
    </submittedName>
</protein>
<geneLocation type="plasmid" evidence="2 3">
    <name>p3</name>
</geneLocation>
<evidence type="ECO:0000259" key="1">
    <source>
        <dbReference type="Pfam" id="PF04266"/>
    </source>
</evidence>
<sequence length="150" mass="17316">MQALTIHQPWASLLVKGKKQFETRSWQRNYRGKLAIHVGKEPLSPLEDYIDILFALKGTFSFDETYFNSTFGKIIAIATLKDIHLMTKELINKQSHLERVSGYWAPGLYAWELTNIKRLPNPIAARGMPGLWEVPDDIYVQIQQQLGNWT</sequence>
<dbReference type="Gene3D" id="2.30.130.30">
    <property type="entry name" value="Hypothetical protein"/>
    <property type="match status" value="1"/>
</dbReference>
<dbReference type="CDD" id="cd06554">
    <property type="entry name" value="ASCH_ASC-1_like"/>
    <property type="match status" value="1"/>
</dbReference>
<keyword evidence="2" id="KW-0614">Plasmid</keyword>
<evidence type="ECO:0000313" key="2">
    <source>
        <dbReference type="EMBL" id="CAD5984080.1"/>
    </source>
</evidence>
<dbReference type="Proteomes" id="UP001153761">
    <property type="component" value="Plasmid p3"/>
</dbReference>
<name>A0AAD1Q701_PLAAG</name>
<proteinExistence type="predicted"/>
<gene>
    <name evidence="2" type="primary">TRIP4</name>
    <name evidence="2" type="ORF">PANO66_04412</name>
</gene>
<organism evidence="2 3">
    <name type="scientific">Planktothrix agardhii</name>
    <name type="common">Oscillatoria agardhii</name>
    <dbReference type="NCBI Taxonomy" id="1160"/>
    <lineage>
        <taxon>Bacteria</taxon>
        <taxon>Bacillati</taxon>
        <taxon>Cyanobacteriota</taxon>
        <taxon>Cyanophyceae</taxon>
        <taxon>Oscillatoriophycideae</taxon>
        <taxon>Oscillatoriales</taxon>
        <taxon>Microcoleaceae</taxon>
        <taxon>Planktothrix</taxon>
    </lineage>
</organism>
<evidence type="ECO:0000313" key="3">
    <source>
        <dbReference type="Proteomes" id="UP001153761"/>
    </source>
</evidence>
<feature type="domain" description="ASCH" evidence="1">
    <location>
        <begin position="4"/>
        <end position="84"/>
    </location>
</feature>
<dbReference type="Pfam" id="PF04266">
    <property type="entry name" value="ASCH"/>
    <property type="match status" value="1"/>
</dbReference>
<dbReference type="AlphaFoldDB" id="A0AAD1Q701"/>
<dbReference type="SUPFAM" id="SSF88697">
    <property type="entry name" value="PUA domain-like"/>
    <property type="match status" value="1"/>
</dbReference>